<feature type="binding site" evidence="16">
    <location>
        <position position="196"/>
    </location>
    <ligand>
        <name>substrate</name>
    </ligand>
</feature>
<dbReference type="GO" id="GO:0140825">
    <property type="term" value="F:lactoperoxidase activity"/>
    <property type="evidence" value="ECO:0007669"/>
    <property type="project" value="UniProtKB-EC"/>
</dbReference>
<dbReference type="FunFam" id="1.10.520.10:FF:000009">
    <property type="entry name" value="Peroxidase"/>
    <property type="match status" value="1"/>
</dbReference>
<feature type="disulfide bond" evidence="19">
    <location>
        <begin position="103"/>
        <end position="108"/>
    </location>
</feature>
<dbReference type="PRINTS" id="PR00461">
    <property type="entry name" value="PLPEROXIDASE"/>
</dbReference>
<feature type="binding site" evidence="17">
    <location>
        <position position="276"/>
    </location>
    <ligand>
        <name>Ca(2+)</name>
        <dbReference type="ChEBI" id="CHEBI:29108"/>
        <label>2</label>
    </ligand>
</feature>
<evidence type="ECO:0000256" key="3">
    <source>
        <dbReference type="ARBA" id="ARBA00004613"/>
    </source>
</evidence>
<comment type="subcellular location">
    <subcellularLocation>
        <location evidence="3 20">Secreted</location>
    </subcellularLocation>
</comment>
<dbReference type="PROSITE" id="PS00435">
    <property type="entry name" value="PEROXIDASE_1"/>
    <property type="match status" value="1"/>
</dbReference>
<keyword evidence="12 17" id="KW-0408">Iron</keyword>
<keyword evidence="23" id="KW-1185">Reference proteome</keyword>
<evidence type="ECO:0000256" key="7">
    <source>
        <dbReference type="ARBA" id="ARBA00022617"/>
    </source>
</evidence>
<comment type="similarity">
    <text evidence="4">Belongs to the peroxidase family. Ascorbate peroxidase subfamily.</text>
</comment>
<protein>
    <recommendedName>
        <fullName evidence="5 20">Peroxidase</fullName>
        <ecNumber evidence="5 20">1.11.1.7</ecNumber>
    </recommendedName>
</protein>
<dbReference type="PANTHER" id="PTHR31388:SF24">
    <property type="entry name" value="PEROXIDASE 52"/>
    <property type="match status" value="1"/>
</dbReference>
<evidence type="ECO:0000256" key="16">
    <source>
        <dbReference type="PIRSR" id="PIRSR600823-2"/>
    </source>
</evidence>
<keyword evidence="10 17" id="KW-0106">Calcium</keyword>
<comment type="similarity">
    <text evidence="20">Belongs to the peroxidase family. Classical plant (class III) peroxidase subfamily.</text>
</comment>
<name>A0A9Q1QJP1_9CARY</name>
<evidence type="ECO:0000256" key="10">
    <source>
        <dbReference type="ARBA" id="ARBA00022837"/>
    </source>
</evidence>
<dbReference type="InterPro" id="IPR019793">
    <property type="entry name" value="Peroxidases_heam-ligand_BS"/>
</dbReference>
<keyword evidence="14" id="KW-0325">Glycoprotein</keyword>
<dbReference type="EC" id="1.11.1.7" evidence="5 20"/>
<evidence type="ECO:0000256" key="1">
    <source>
        <dbReference type="ARBA" id="ARBA00000189"/>
    </source>
</evidence>
<evidence type="ECO:0000256" key="13">
    <source>
        <dbReference type="ARBA" id="ARBA00023157"/>
    </source>
</evidence>
<organism evidence="22 23">
    <name type="scientific">Carnegiea gigantea</name>
    <dbReference type="NCBI Taxonomy" id="171969"/>
    <lineage>
        <taxon>Eukaryota</taxon>
        <taxon>Viridiplantae</taxon>
        <taxon>Streptophyta</taxon>
        <taxon>Embryophyta</taxon>
        <taxon>Tracheophyta</taxon>
        <taxon>Spermatophyta</taxon>
        <taxon>Magnoliopsida</taxon>
        <taxon>eudicotyledons</taxon>
        <taxon>Gunneridae</taxon>
        <taxon>Pentapetalae</taxon>
        <taxon>Caryophyllales</taxon>
        <taxon>Cactineae</taxon>
        <taxon>Cactaceae</taxon>
        <taxon>Cactoideae</taxon>
        <taxon>Echinocereeae</taxon>
        <taxon>Carnegiea</taxon>
    </lineage>
</organism>
<evidence type="ECO:0000256" key="9">
    <source>
        <dbReference type="ARBA" id="ARBA00022729"/>
    </source>
</evidence>
<feature type="disulfide bond" evidence="19">
    <location>
        <begin position="156"/>
        <end position="349"/>
    </location>
</feature>
<evidence type="ECO:0000256" key="14">
    <source>
        <dbReference type="ARBA" id="ARBA00023180"/>
    </source>
</evidence>
<dbReference type="PRINTS" id="PR00458">
    <property type="entry name" value="PEROXIDASE"/>
</dbReference>
<reference evidence="22" key="1">
    <citation type="submission" date="2022-04" db="EMBL/GenBank/DDBJ databases">
        <title>Carnegiea gigantea Genome sequencing and assembly v2.</title>
        <authorList>
            <person name="Copetti D."/>
            <person name="Sanderson M.J."/>
            <person name="Burquez A."/>
            <person name="Wojciechowski M.F."/>
        </authorList>
    </citation>
    <scope>NUCLEOTIDE SEQUENCE</scope>
    <source>
        <strain evidence="22">SGP5-SGP5p</strain>
        <tissue evidence="22">Aerial part</tissue>
    </source>
</reference>
<evidence type="ECO:0000256" key="8">
    <source>
        <dbReference type="ARBA" id="ARBA00022723"/>
    </source>
</evidence>
<dbReference type="GO" id="GO:0020037">
    <property type="term" value="F:heme binding"/>
    <property type="evidence" value="ECO:0007669"/>
    <property type="project" value="UniProtKB-UniRule"/>
</dbReference>
<comment type="function">
    <text evidence="2">Removal of H(2)O(2), oxidation of toxic reductants, biosynthesis and degradation of lignin, suberization, auxin catabolism, response to environmental stresses such as wounding, pathogen attack and oxidative stress. These functions might be dependent on each isozyme/isoform in each plant tissue.</text>
</comment>
<evidence type="ECO:0000256" key="6">
    <source>
        <dbReference type="ARBA" id="ARBA00022559"/>
    </source>
</evidence>
<evidence type="ECO:0000313" key="23">
    <source>
        <dbReference type="Proteomes" id="UP001153076"/>
    </source>
</evidence>
<feature type="disulfide bond" evidence="19">
    <location>
        <begin position="233"/>
        <end position="258"/>
    </location>
</feature>
<keyword evidence="13 19" id="KW-1015">Disulfide bond</keyword>
<dbReference type="Proteomes" id="UP001153076">
    <property type="component" value="Unassembled WGS sequence"/>
</dbReference>
<dbReference type="PROSITE" id="PS00436">
    <property type="entry name" value="PEROXIDASE_2"/>
    <property type="match status" value="1"/>
</dbReference>
<dbReference type="CDD" id="cd00693">
    <property type="entry name" value="secretory_peroxidase"/>
    <property type="match status" value="1"/>
</dbReference>
<evidence type="ECO:0000259" key="21">
    <source>
        <dbReference type="PROSITE" id="PS50873"/>
    </source>
</evidence>
<evidence type="ECO:0000256" key="2">
    <source>
        <dbReference type="ARBA" id="ARBA00002322"/>
    </source>
</evidence>
<feature type="binding site" evidence="17">
    <location>
        <position position="111"/>
    </location>
    <ligand>
        <name>Ca(2+)</name>
        <dbReference type="ChEBI" id="CHEBI:29108"/>
        <label>1</label>
    </ligand>
</feature>
<feature type="active site" description="Proton acceptor" evidence="15">
    <location>
        <position position="101"/>
    </location>
</feature>
<dbReference type="InterPro" id="IPR019794">
    <property type="entry name" value="Peroxidases_AS"/>
</dbReference>
<feature type="binding site" evidence="17">
    <location>
        <position position="227"/>
    </location>
    <ligand>
        <name>Ca(2+)</name>
        <dbReference type="ChEBI" id="CHEBI:29108"/>
        <label>2</label>
    </ligand>
</feature>
<evidence type="ECO:0000256" key="5">
    <source>
        <dbReference type="ARBA" id="ARBA00012313"/>
    </source>
</evidence>
<feature type="binding site" evidence="17">
    <location>
        <position position="105"/>
    </location>
    <ligand>
        <name>Ca(2+)</name>
        <dbReference type="ChEBI" id="CHEBI:29108"/>
        <label>1</label>
    </ligand>
</feature>
<dbReference type="PANTHER" id="PTHR31388">
    <property type="entry name" value="PEROXIDASE 72-RELATED"/>
    <property type="match status" value="1"/>
</dbReference>
<keyword evidence="11 20" id="KW-0560">Oxidoreductase</keyword>
<feature type="disulfide bond" evidence="19">
    <location>
        <begin position="70"/>
        <end position="150"/>
    </location>
</feature>
<dbReference type="GO" id="GO:0046872">
    <property type="term" value="F:metal ion binding"/>
    <property type="evidence" value="ECO:0007669"/>
    <property type="project" value="UniProtKB-UniRule"/>
</dbReference>
<feature type="binding site" evidence="17">
    <location>
        <position position="107"/>
    </location>
    <ligand>
        <name>Ca(2+)</name>
        <dbReference type="ChEBI" id="CHEBI:29108"/>
        <label>1</label>
    </ligand>
</feature>
<comment type="catalytic activity">
    <reaction evidence="1 20">
        <text>2 a phenolic donor + H2O2 = 2 a phenolic radical donor + 2 H2O</text>
        <dbReference type="Rhea" id="RHEA:56136"/>
        <dbReference type="ChEBI" id="CHEBI:15377"/>
        <dbReference type="ChEBI" id="CHEBI:16240"/>
        <dbReference type="ChEBI" id="CHEBI:139520"/>
        <dbReference type="ChEBI" id="CHEBI:139521"/>
        <dbReference type="EC" id="1.11.1.7"/>
    </reaction>
</comment>
<dbReference type="InterPro" id="IPR000823">
    <property type="entry name" value="Peroxidase_pln"/>
</dbReference>
<keyword evidence="9" id="KW-0732">Signal</keyword>
<comment type="cofactor">
    <cofactor evidence="17 20">
        <name>heme b</name>
        <dbReference type="ChEBI" id="CHEBI:60344"/>
    </cofactor>
    <text evidence="17 20">Binds 1 heme b (iron(II)-protoporphyrin IX) group per subunit.</text>
</comment>
<feature type="binding site" evidence="17">
    <location>
        <position position="281"/>
    </location>
    <ligand>
        <name>Ca(2+)</name>
        <dbReference type="ChEBI" id="CHEBI:29108"/>
        <label>2</label>
    </ligand>
</feature>
<accession>A0A9Q1QJP1</accession>
<evidence type="ECO:0000256" key="20">
    <source>
        <dbReference type="RuleBase" id="RU362060"/>
    </source>
</evidence>
<feature type="binding site" evidence="17">
    <location>
        <position position="109"/>
    </location>
    <ligand>
        <name>Ca(2+)</name>
        <dbReference type="ChEBI" id="CHEBI:29108"/>
        <label>1</label>
    </ligand>
</feature>
<dbReference type="GO" id="GO:0005576">
    <property type="term" value="C:extracellular region"/>
    <property type="evidence" value="ECO:0007669"/>
    <property type="project" value="UniProtKB-SubCell"/>
</dbReference>
<evidence type="ECO:0000256" key="18">
    <source>
        <dbReference type="PIRSR" id="PIRSR600823-4"/>
    </source>
</evidence>
<evidence type="ECO:0000256" key="15">
    <source>
        <dbReference type="PIRSR" id="PIRSR600823-1"/>
    </source>
</evidence>
<evidence type="ECO:0000256" key="17">
    <source>
        <dbReference type="PIRSR" id="PIRSR600823-3"/>
    </source>
</evidence>
<dbReference type="PROSITE" id="PS50873">
    <property type="entry name" value="PEROXIDASE_4"/>
    <property type="match status" value="1"/>
</dbReference>
<evidence type="ECO:0000256" key="19">
    <source>
        <dbReference type="PIRSR" id="PIRSR600823-5"/>
    </source>
</evidence>
<dbReference type="Gene3D" id="1.10.420.10">
    <property type="entry name" value="Peroxidase, domain 2"/>
    <property type="match status" value="1"/>
</dbReference>
<keyword evidence="7 20" id="KW-0349">Heme</keyword>
<dbReference type="FunFam" id="1.10.420.10:FF:000006">
    <property type="entry name" value="Peroxidase"/>
    <property type="match status" value="1"/>
</dbReference>
<gene>
    <name evidence="22" type="ORF">Cgig2_003694</name>
</gene>
<evidence type="ECO:0000256" key="11">
    <source>
        <dbReference type="ARBA" id="ARBA00023002"/>
    </source>
</evidence>
<dbReference type="InterPro" id="IPR002016">
    <property type="entry name" value="Haem_peroxidase"/>
</dbReference>
<keyword evidence="20" id="KW-0964">Secreted</keyword>
<proteinExistence type="inferred from homology"/>
<feature type="binding site" evidence="17">
    <location>
        <position position="123"/>
    </location>
    <ligand>
        <name>Ca(2+)</name>
        <dbReference type="ChEBI" id="CHEBI:29108"/>
        <label>1</label>
    </ligand>
</feature>
<feature type="site" description="Transition state stabilizer" evidence="18">
    <location>
        <position position="97"/>
    </location>
</feature>
<dbReference type="GO" id="GO:0042744">
    <property type="term" value="P:hydrogen peroxide catabolic process"/>
    <property type="evidence" value="ECO:0007669"/>
    <property type="project" value="UniProtKB-KW"/>
</dbReference>
<dbReference type="InterPro" id="IPR033905">
    <property type="entry name" value="Secretory_peroxidase"/>
</dbReference>
<dbReference type="EMBL" id="JAKOGI010000137">
    <property type="protein sequence ID" value="KAJ8442650.1"/>
    <property type="molecule type" value="Genomic_DNA"/>
</dbReference>
<dbReference type="InterPro" id="IPR010255">
    <property type="entry name" value="Haem_peroxidase_sf"/>
</dbReference>
<comment type="caution">
    <text evidence="22">The sequence shown here is derived from an EMBL/GenBank/DDBJ whole genome shotgun (WGS) entry which is preliminary data.</text>
</comment>
<feature type="binding site" evidence="17">
    <location>
        <position position="273"/>
    </location>
    <ligand>
        <name>Ca(2+)</name>
        <dbReference type="ChEBI" id="CHEBI:29108"/>
        <label>2</label>
    </ligand>
</feature>
<feature type="domain" description="Plant heme peroxidase family profile" evidence="21">
    <location>
        <begin position="60"/>
        <end position="353"/>
    </location>
</feature>
<evidence type="ECO:0000256" key="4">
    <source>
        <dbReference type="ARBA" id="ARBA00006873"/>
    </source>
</evidence>
<dbReference type="OrthoDB" id="2113341at2759"/>
<sequence>MQVCSSHTLRFFTNSFFLTNLSANVHLKSEMASPSISSSSIVLLAVICILAASTGNSNAQLTTDFYSSSCPQLFSTVRSVVQSAINNEARMGASLLRLFFHDCFVNGCDGSILLDDTPSFTGEKTARANNNSARGFEVIDQIKTAVENVCPGVVSCADILAITARDSVLRGPTWDVKLGRRDAKTASLSAANNNIPGPTFNLSNLISNFQNHGLSTTDLVALSGAHTIGQARCTGFRTRIYNESNIDTSFAQTRQSSCPSTSGSGDNNLAPLDVQTPTCFDNNYFKNLINQKGLLHSDQQLFSGGSTNALVQTYSNNPSRFAVDFVAAMIKMGDISPLAGSNGEIRNNCRKTN</sequence>
<evidence type="ECO:0000256" key="12">
    <source>
        <dbReference type="ARBA" id="ARBA00023004"/>
    </source>
</evidence>
<dbReference type="SUPFAM" id="SSF48113">
    <property type="entry name" value="Heme-dependent peroxidases"/>
    <property type="match status" value="1"/>
</dbReference>
<keyword evidence="20" id="KW-0376">Hydrogen peroxide</keyword>
<evidence type="ECO:0000313" key="22">
    <source>
        <dbReference type="EMBL" id="KAJ8442650.1"/>
    </source>
</evidence>
<feature type="binding site" evidence="17">
    <location>
        <position position="102"/>
    </location>
    <ligand>
        <name>Ca(2+)</name>
        <dbReference type="ChEBI" id="CHEBI:29108"/>
        <label>1</label>
    </ligand>
</feature>
<keyword evidence="8 17" id="KW-0479">Metal-binding</keyword>
<feature type="binding site" description="axial binding residue" evidence="17">
    <location>
        <position position="226"/>
    </location>
    <ligand>
        <name>heme b</name>
        <dbReference type="ChEBI" id="CHEBI:60344"/>
    </ligand>
    <ligandPart>
        <name>Fe</name>
        <dbReference type="ChEBI" id="CHEBI:18248"/>
    </ligandPart>
</feature>
<comment type="cofactor">
    <cofactor evidence="17 20">
        <name>Ca(2+)</name>
        <dbReference type="ChEBI" id="CHEBI:29108"/>
    </cofactor>
    <text evidence="17 20">Binds 2 calcium ions per subunit.</text>
</comment>
<keyword evidence="6 20" id="KW-0575">Peroxidase</keyword>
<dbReference type="Pfam" id="PF00141">
    <property type="entry name" value="peroxidase"/>
    <property type="match status" value="1"/>
</dbReference>
<dbReference type="Gene3D" id="1.10.520.10">
    <property type="match status" value="1"/>
</dbReference>
<dbReference type="GO" id="GO:0006979">
    <property type="term" value="P:response to oxidative stress"/>
    <property type="evidence" value="ECO:0007669"/>
    <property type="project" value="UniProtKB-UniRule"/>
</dbReference>
<dbReference type="AlphaFoldDB" id="A0A9Q1QJP1"/>